<keyword evidence="1" id="KW-0732">Signal</keyword>
<name>A0A4Q9M2R4_9MICR</name>
<dbReference type="AlphaFoldDB" id="A0A4Q9M2R4"/>
<dbReference type="EMBL" id="PITK01000161">
    <property type="protein sequence ID" value="TBU19972.1"/>
    <property type="molecule type" value="Genomic_DNA"/>
</dbReference>
<evidence type="ECO:0000313" key="2">
    <source>
        <dbReference type="EMBL" id="TBU19972.1"/>
    </source>
</evidence>
<reference evidence="2 3" key="1">
    <citation type="submission" date="2017-12" db="EMBL/GenBank/DDBJ databases">
        <authorList>
            <person name="Pombert J.-F."/>
            <person name="Haag K.L."/>
            <person name="Ebert D."/>
        </authorList>
    </citation>
    <scope>NUCLEOTIDE SEQUENCE [LARGE SCALE GENOMIC DNA]</scope>
    <source>
        <strain evidence="2">IL-G-3</strain>
    </source>
</reference>
<gene>
    <name evidence="2" type="ORF">CWI38_0161p0030</name>
</gene>
<organism evidence="2 3">
    <name type="scientific">Hamiltosporidium tvaerminnensis</name>
    <dbReference type="NCBI Taxonomy" id="1176355"/>
    <lineage>
        <taxon>Eukaryota</taxon>
        <taxon>Fungi</taxon>
        <taxon>Fungi incertae sedis</taxon>
        <taxon>Microsporidia</taxon>
        <taxon>Dubosqiidae</taxon>
        <taxon>Hamiltosporidium</taxon>
    </lineage>
</organism>
<feature type="chain" id="PRO_5020456303" evidence="1">
    <location>
        <begin position="17"/>
        <end position="79"/>
    </location>
</feature>
<feature type="signal peptide" evidence="1">
    <location>
        <begin position="1"/>
        <end position="16"/>
    </location>
</feature>
<sequence>MMCSFVFYILHCSVLCTTNHNINTTANAYVNSNVNVNDMYKLEKFISLRDNSVYQSFFDINTVPNNINDQIEEYGNQFN</sequence>
<evidence type="ECO:0000313" key="3">
    <source>
        <dbReference type="Proteomes" id="UP000292282"/>
    </source>
</evidence>
<dbReference type="Proteomes" id="UP000292282">
    <property type="component" value="Unassembled WGS sequence"/>
</dbReference>
<accession>A0A4Q9M2R4</accession>
<dbReference type="VEuPathDB" id="MicrosporidiaDB:CWI38_0161p0030"/>
<comment type="caution">
    <text evidence="2">The sequence shown here is derived from an EMBL/GenBank/DDBJ whole genome shotgun (WGS) entry which is preliminary data.</text>
</comment>
<proteinExistence type="predicted"/>
<protein>
    <submittedName>
        <fullName evidence="2">Uncharacterized protein</fullName>
    </submittedName>
</protein>
<evidence type="ECO:0000256" key="1">
    <source>
        <dbReference type="SAM" id="SignalP"/>
    </source>
</evidence>
<keyword evidence="3" id="KW-1185">Reference proteome</keyword>